<accession>A0A9P4HCB4</accession>
<feature type="region of interest" description="Disordered" evidence="1">
    <location>
        <begin position="438"/>
        <end position="472"/>
    </location>
</feature>
<dbReference type="AlphaFoldDB" id="A0A9P4HCB4"/>
<dbReference type="OrthoDB" id="10254945at2759"/>
<sequence>MTIESRPETHMALKASSAINSLIATANKNDRLHLLEDDSVLPADLDNPIHPIFCWFDCDGSLSQMLRLASHFLTHDTVLEFFVPLLYGREMVDTDSSIRRTYLSNPLAYASTAKREELLDGVRQALHCLAHSIQYRFMKPERRVYARTLTDAAIPAHASSCSAVFQRRLTARIELADHFIHFHESDDGYAASSRCAQFRHDFLFASTLVHEIVHALGVMRRGNLVEPHIHADHPDTEWGYAWEHFVFGCIINPQDRTRPGTHLLMRKIWADPKLAEEAGGKEYSDVSMSYIAQWFRKETWDIIAARGPTAIPPPIAHFKIQTSQKYGAWIVSSNCSNIKEDINRLHKQWRQQIAVLDAKGLPISTCSKIFWVKRTRRALQRANVPIPSRTHRKARNVSRCGLMPKASQIFALPDTLIVKESTIVCQVTASEKIIASRKRPADDMTDSSRARKMAKTEIAVAASSQPLQRTGI</sequence>
<keyword evidence="3" id="KW-1185">Reference proteome</keyword>
<evidence type="ECO:0000256" key="1">
    <source>
        <dbReference type="SAM" id="MobiDB-lite"/>
    </source>
</evidence>
<dbReference type="EMBL" id="ML978179">
    <property type="protein sequence ID" value="KAF2031639.1"/>
    <property type="molecule type" value="Genomic_DNA"/>
</dbReference>
<dbReference type="Proteomes" id="UP000799777">
    <property type="component" value="Unassembled WGS sequence"/>
</dbReference>
<reference evidence="2" key="1">
    <citation type="journal article" date="2020" name="Stud. Mycol.">
        <title>101 Dothideomycetes genomes: a test case for predicting lifestyles and emergence of pathogens.</title>
        <authorList>
            <person name="Haridas S."/>
            <person name="Albert R."/>
            <person name="Binder M."/>
            <person name="Bloem J."/>
            <person name="Labutti K."/>
            <person name="Salamov A."/>
            <person name="Andreopoulos B."/>
            <person name="Baker S."/>
            <person name="Barry K."/>
            <person name="Bills G."/>
            <person name="Bluhm B."/>
            <person name="Cannon C."/>
            <person name="Castanera R."/>
            <person name="Culley D."/>
            <person name="Daum C."/>
            <person name="Ezra D."/>
            <person name="Gonzalez J."/>
            <person name="Henrissat B."/>
            <person name="Kuo A."/>
            <person name="Liang C."/>
            <person name="Lipzen A."/>
            <person name="Lutzoni F."/>
            <person name="Magnuson J."/>
            <person name="Mondo S."/>
            <person name="Nolan M."/>
            <person name="Ohm R."/>
            <person name="Pangilinan J."/>
            <person name="Park H.-J."/>
            <person name="Ramirez L."/>
            <person name="Alfaro M."/>
            <person name="Sun H."/>
            <person name="Tritt A."/>
            <person name="Yoshinaga Y."/>
            <person name="Zwiers L.-H."/>
            <person name="Turgeon B."/>
            <person name="Goodwin S."/>
            <person name="Spatafora J."/>
            <person name="Crous P."/>
            <person name="Grigoriev I."/>
        </authorList>
    </citation>
    <scope>NUCLEOTIDE SEQUENCE</scope>
    <source>
        <strain evidence="2">CBS 110217</strain>
    </source>
</reference>
<protein>
    <submittedName>
        <fullName evidence="2">Uncharacterized protein</fullName>
    </submittedName>
</protein>
<evidence type="ECO:0000313" key="3">
    <source>
        <dbReference type="Proteomes" id="UP000799777"/>
    </source>
</evidence>
<comment type="caution">
    <text evidence="2">The sequence shown here is derived from an EMBL/GenBank/DDBJ whole genome shotgun (WGS) entry which is preliminary data.</text>
</comment>
<feature type="compositionally biased region" description="Polar residues" evidence="1">
    <location>
        <begin position="462"/>
        <end position="472"/>
    </location>
</feature>
<gene>
    <name evidence="2" type="ORF">EK21DRAFT_62708</name>
</gene>
<feature type="compositionally biased region" description="Basic and acidic residues" evidence="1">
    <location>
        <begin position="439"/>
        <end position="449"/>
    </location>
</feature>
<proteinExistence type="predicted"/>
<evidence type="ECO:0000313" key="2">
    <source>
        <dbReference type="EMBL" id="KAF2031639.1"/>
    </source>
</evidence>
<name>A0A9P4HCB4_9PLEO</name>
<organism evidence="2 3">
    <name type="scientific">Setomelanomma holmii</name>
    <dbReference type="NCBI Taxonomy" id="210430"/>
    <lineage>
        <taxon>Eukaryota</taxon>
        <taxon>Fungi</taxon>
        <taxon>Dikarya</taxon>
        <taxon>Ascomycota</taxon>
        <taxon>Pezizomycotina</taxon>
        <taxon>Dothideomycetes</taxon>
        <taxon>Pleosporomycetidae</taxon>
        <taxon>Pleosporales</taxon>
        <taxon>Pleosporineae</taxon>
        <taxon>Phaeosphaeriaceae</taxon>
        <taxon>Setomelanomma</taxon>
    </lineage>
</organism>